<evidence type="ECO:0000313" key="1">
    <source>
        <dbReference type="EMBL" id="MBO2461671.1"/>
    </source>
</evidence>
<proteinExistence type="predicted"/>
<evidence type="ECO:0000313" key="2">
    <source>
        <dbReference type="Proteomes" id="UP000680206"/>
    </source>
</evidence>
<organism evidence="1 2">
    <name type="scientific">Actinomadura violacea</name>
    <dbReference type="NCBI Taxonomy" id="2819934"/>
    <lineage>
        <taxon>Bacteria</taxon>
        <taxon>Bacillati</taxon>
        <taxon>Actinomycetota</taxon>
        <taxon>Actinomycetes</taxon>
        <taxon>Streptosporangiales</taxon>
        <taxon>Thermomonosporaceae</taxon>
        <taxon>Actinomadura</taxon>
    </lineage>
</organism>
<comment type="caution">
    <text evidence="1">The sequence shown here is derived from an EMBL/GenBank/DDBJ whole genome shotgun (WGS) entry which is preliminary data.</text>
</comment>
<keyword evidence="2" id="KW-1185">Reference proteome</keyword>
<sequence length="101" mass="10716">MSVSGGELRAFLAAESEGELLFADGLDDGLVGMAAGWFTGGHREVALYDYAACMRVLMAEGMDETEATEYLEFNVLGAWVGDGTPAFATLYRAPALEPLTS</sequence>
<reference evidence="1 2" key="1">
    <citation type="submission" date="2021-03" db="EMBL/GenBank/DDBJ databases">
        <title>Actinomadura violae sp. nov., isolated from lichen in Thailand.</title>
        <authorList>
            <person name="Kanchanasin P."/>
            <person name="Saeng-In P."/>
            <person name="Phongsopitanun W."/>
            <person name="Yuki M."/>
            <person name="Kudo T."/>
            <person name="Ohkuma M."/>
            <person name="Tanasupawat S."/>
        </authorList>
    </citation>
    <scope>NUCLEOTIDE SEQUENCE [LARGE SCALE GENOMIC DNA]</scope>
    <source>
        <strain evidence="1 2">LCR2-06</strain>
    </source>
</reference>
<dbReference type="EMBL" id="JAGEPF010000018">
    <property type="protein sequence ID" value="MBO2461671.1"/>
    <property type="molecule type" value="Genomic_DNA"/>
</dbReference>
<protein>
    <submittedName>
        <fullName evidence="1">Uncharacterized protein</fullName>
    </submittedName>
</protein>
<name>A0ABS3RY37_9ACTN</name>
<gene>
    <name evidence="1" type="ORF">J4709_29290</name>
</gene>
<accession>A0ABS3RY37</accession>
<dbReference type="RefSeq" id="WP_208245102.1">
    <property type="nucleotide sequence ID" value="NZ_JAGEPF010000018.1"/>
</dbReference>
<dbReference type="Proteomes" id="UP000680206">
    <property type="component" value="Unassembled WGS sequence"/>
</dbReference>